<comment type="caution">
    <text evidence="2">The sequence shown here is derived from an EMBL/GenBank/DDBJ whole genome shotgun (WGS) entry which is preliminary data.</text>
</comment>
<keyword evidence="1" id="KW-1133">Transmembrane helix</keyword>
<dbReference type="Proteomes" id="UP000324222">
    <property type="component" value="Unassembled WGS sequence"/>
</dbReference>
<evidence type="ECO:0000313" key="2">
    <source>
        <dbReference type="EMBL" id="MPD05601.1"/>
    </source>
</evidence>
<organism evidence="2 3">
    <name type="scientific">Portunus trituberculatus</name>
    <name type="common">Swimming crab</name>
    <name type="synonym">Neptunus trituberculatus</name>
    <dbReference type="NCBI Taxonomy" id="210409"/>
    <lineage>
        <taxon>Eukaryota</taxon>
        <taxon>Metazoa</taxon>
        <taxon>Ecdysozoa</taxon>
        <taxon>Arthropoda</taxon>
        <taxon>Crustacea</taxon>
        <taxon>Multicrustacea</taxon>
        <taxon>Malacostraca</taxon>
        <taxon>Eumalacostraca</taxon>
        <taxon>Eucarida</taxon>
        <taxon>Decapoda</taxon>
        <taxon>Pleocyemata</taxon>
        <taxon>Brachyura</taxon>
        <taxon>Eubrachyura</taxon>
        <taxon>Portunoidea</taxon>
        <taxon>Portunidae</taxon>
        <taxon>Portuninae</taxon>
        <taxon>Portunus</taxon>
    </lineage>
</organism>
<keyword evidence="1" id="KW-0472">Membrane</keyword>
<sequence>MASSVGCHCTPVWPTTLSLFPLFCVSVSLASVPASLQQS</sequence>
<dbReference type="EMBL" id="VSRR010146833">
    <property type="protein sequence ID" value="MPD05601.1"/>
    <property type="molecule type" value="Genomic_DNA"/>
</dbReference>
<evidence type="ECO:0000256" key="1">
    <source>
        <dbReference type="SAM" id="Phobius"/>
    </source>
</evidence>
<feature type="transmembrane region" description="Helical" evidence="1">
    <location>
        <begin position="12"/>
        <end position="36"/>
    </location>
</feature>
<gene>
    <name evidence="2" type="ORF">E2C01_101352</name>
</gene>
<protein>
    <submittedName>
        <fullName evidence="2">Uncharacterized protein</fullName>
    </submittedName>
</protein>
<keyword evidence="1" id="KW-0812">Transmembrane</keyword>
<reference evidence="2 3" key="1">
    <citation type="submission" date="2019-05" db="EMBL/GenBank/DDBJ databases">
        <title>Another draft genome of Portunus trituberculatus and its Hox gene families provides insights of decapod evolution.</title>
        <authorList>
            <person name="Jeong J.-H."/>
            <person name="Song I."/>
            <person name="Kim S."/>
            <person name="Choi T."/>
            <person name="Kim D."/>
            <person name="Ryu S."/>
            <person name="Kim W."/>
        </authorList>
    </citation>
    <scope>NUCLEOTIDE SEQUENCE [LARGE SCALE GENOMIC DNA]</scope>
    <source>
        <tissue evidence="2">Muscle</tissue>
    </source>
</reference>
<proteinExistence type="predicted"/>
<accession>A0A5B7K9D7</accession>
<name>A0A5B7K9D7_PORTR</name>
<dbReference type="AlphaFoldDB" id="A0A5B7K9D7"/>
<evidence type="ECO:0000313" key="3">
    <source>
        <dbReference type="Proteomes" id="UP000324222"/>
    </source>
</evidence>
<keyword evidence="3" id="KW-1185">Reference proteome</keyword>